<reference evidence="3" key="2">
    <citation type="journal article" date="2016" name="Sci. Rep.">
        <title>Dictyocaulus viviparus genome, variome and transcriptome elucidate lungworm biology and support future intervention.</title>
        <authorList>
            <person name="McNulty S.N."/>
            <person name="Strube C."/>
            <person name="Rosa B.A."/>
            <person name="Martin J.C."/>
            <person name="Tyagi R."/>
            <person name="Choi Y.J."/>
            <person name="Wang Q."/>
            <person name="Hallsworth Pepin K."/>
            <person name="Zhang X."/>
            <person name="Ozersky P."/>
            <person name="Wilson R.K."/>
            <person name="Sternberg P.W."/>
            <person name="Gasser R.B."/>
            <person name="Mitreva M."/>
        </authorList>
    </citation>
    <scope>NUCLEOTIDE SEQUENCE [LARGE SCALE GENOMIC DNA]</scope>
    <source>
        <strain evidence="3">HannoverDv2000</strain>
    </source>
</reference>
<dbReference type="PANTHER" id="PTHR38608:SF2">
    <property type="entry name" value="SIGNAL PEPTIDE PROTEIN"/>
    <property type="match status" value="1"/>
</dbReference>
<keyword evidence="3" id="KW-1185">Reference proteome</keyword>
<evidence type="ECO:0000313" key="3">
    <source>
        <dbReference type="Proteomes" id="UP000053766"/>
    </source>
</evidence>
<dbReference type="AlphaFoldDB" id="A0A0D8X7P2"/>
<protein>
    <submittedName>
        <fullName evidence="2">Uncharacterized protein</fullName>
    </submittedName>
</protein>
<organism evidence="2 3">
    <name type="scientific">Dictyocaulus viviparus</name>
    <name type="common">Bovine lungworm</name>
    <dbReference type="NCBI Taxonomy" id="29172"/>
    <lineage>
        <taxon>Eukaryota</taxon>
        <taxon>Metazoa</taxon>
        <taxon>Ecdysozoa</taxon>
        <taxon>Nematoda</taxon>
        <taxon>Chromadorea</taxon>
        <taxon>Rhabditida</taxon>
        <taxon>Rhabditina</taxon>
        <taxon>Rhabditomorpha</taxon>
        <taxon>Strongyloidea</taxon>
        <taxon>Metastrongylidae</taxon>
        <taxon>Dictyocaulus</taxon>
    </lineage>
</organism>
<feature type="compositionally biased region" description="Basic and acidic residues" evidence="1">
    <location>
        <begin position="85"/>
        <end position="100"/>
    </location>
</feature>
<name>A0A0D8X7P2_DICVI</name>
<dbReference type="OrthoDB" id="5821797at2759"/>
<dbReference type="Proteomes" id="UP000053766">
    <property type="component" value="Unassembled WGS sequence"/>
</dbReference>
<gene>
    <name evidence="2" type="ORF">DICVIV_13484</name>
</gene>
<accession>A0A0D8X7P2</accession>
<reference evidence="2 3" key="1">
    <citation type="submission" date="2013-11" db="EMBL/GenBank/DDBJ databases">
        <title>Draft genome of the bovine lungworm Dictyocaulus viviparus.</title>
        <authorList>
            <person name="Mitreva M."/>
        </authorList>
    </citation>
    <scope>NUCLEOTIDE SEQUENCE [LARGE SCALE GENOMIC DNA]</scope>
    <source>
        <strain evidence="2 3">HannoverDv2000</strain>
    </source>
</reference>
<proteinExistence type="predicted"/>
<dbReference type="STRING" id="29172.A0A0D8X7P2"/>
<evidence type="ECO:0000313" key="2">
    <source>
        <dbReference type="EMBL" id="KJH40558.1"/>
    </source>
</evidence>
<evidence type="ECO:0000256" key="1">
    <source>
        <dbReference type="SAM" id="MobiDB-lite"/>
    </source>
</evidence>
<feature type="region of interest" description="Disordered" evidence="1">
    <location>
        <begin position="85"/>
        <end position="132"/>
    </location>
</feature>
<dbReference type="PANTHER" id="PTHR38608">
    <property type="entry name" value="PROTEIN CBG07207"/>
    <property type="match status" value="1"/>
</dbReference>
<dbReference type="EMBL" id="KN717117">
    <property type="protein sequence ID" value="KJH40558.1"/>
    <property type="molecule type" value="Genomic_DNA"/>
</dbReference>
<sequence length="132" mass="14957">MLGMMNSASDSVEFYAINRNLCDELNDEDLKTFTEVKQKQNVSYTDDGRRMINGKIVDVESGTVKRLWENALLRGAVMSHIKVDNVETEDNTNHDVKENEASEIQQHPEQPKIEVVQEPIMASVPLKEPPIS</sequence>